<name>A0A1F5EUK7_9BACT</name>
<feature type="domain" description="YoaR-like putative peptidoglycan binding" evidence="2">
    <location>
        <begin position="91"/>
        <end position="196"/>
    </location>
</feature>
<dbReference type="PANTHER" id="PTHR35788">
    <property type="entry name" value="EXPORTED PROTEIN-RELATED"/>
    <property type="match status" value="1"/>
</dbReference>
<organism evidence="3 4">
    <name type="scientific">Candidatus Collierbacteria bacterium RIFCSPHIGHO2_01_FULL_50_25</name>
    <dbReference type="NCBI Taxonomy" id="1817722"/>
    <lineage>
        <taxon>Bacteria</taxon>
        <taxon>Candidatus Collieribacteriota</taxon>
    </lineage>
</organism>
<dbReference type="Pfam" id="PF12229">
    <property type="entry name" value="PG_binding_4"/>
    <property type="match status" value="1"/>
</dbReference>
<dbReference type="InterPro" id="IPR022029">
    <property type="entry name" value="YoaR-like_PG-bd"/>
</dbReference>
<gene>
    <name evidence="3" type="ORF">A2703_01470</name>
</gene>
<protein>
    <recommendedName>
        <fullName evidence="2">YoaR-like putative peptidoglycan binding domain-containing protein</fullName>
    </recommendedName>
</protein>
<dbReference type="Proteomes" id="UP000177979">
    <property type="component" value="Unassembled WGS sequence"/>
</dbReference>
<dbReference type="InterPro" id="IPR007391">
    <property type="entry name" value="Vancomycin_resist_VanW"/>
</dbReference>
<dbReference type="STRING" id="1817722.A2703_01470"/>
<dbReference type="EMBL" id="MFAG01000041">
    <property type="protein sequence ID" value="OGD71089.1"/>
    <property type="molecule type" value="Genomic_DNA"/>
</dbReference>
<proteinExistence type="predicted"/>
<keyword evidence="1" id="KW-0472">Membrane</keyword>
<dbReference type="AlphaFoldDB" id="A0A1F5EUK7"/>
<dbReference type="InterPro" id="IPR052913">
    <property type="entry name" value="Glycopeptide_resist_protein"/>
</dbReference>
<dbReference type="PANTHER" id="PTHR35788:SF1">
    <property type="entry name" value="EXPORTED PROTEIN"/>
    <property type="match status" value="1"/>
</dbReference>
<evidence type="ECO:0000313" key="3">
    <source>
        <dbReference type="EMBL" id="OGD71089.1"/>
    </source>
</evidence>
<sequence>MRQHHPLVKVGHHFALTVGVLFSFLFLVSSVIVVAYEFAYRTVILPRVLVSGVDISNMDKASAEKRLEMEFLANPSSVQLFYRGQDIADANSVSKKYEFDWAVEQAWGLGRSGNVVNKINERTRMFFKPKQVDLPISYDADALSGMIARAAGSINQDSISPKIKIDWSGEIRIEPGVDGLSVDEELLLADIVSKLTMPGNHEIEILTRVESSAIDNAMVNQALETASKWKGRNLRIFYRDYALVLAPEDIFKLIGLARTSINGNEVDRLTKLVKPNVEVEAKNAVFNFAEGRVVEFSPEVIGIKLDEGTFALKLAQTVQAGNVTDLEIPTVTTEPKIKAGDINNLGIKILVGVGTSKFAHSIPNRIHNLTLASSRLNGALVAPGETFSLGQTIGDISRSTGYREAYVISEGRTVLGDGGGVCQVSTTLFRAILNAGLPVVERKAHAYRVGYYEQDMGPGYDATVFFPSTDLKFINDTPGYLLIQTKVDAKNLSMRYEIYGTSDGRVTTISPAKIYSQTPALATIYQDDPSLPLGTKQQVDWSAPGARVSFDYKVARGSEVLQDRTFYSTYQPWAAIYLVGTGQLASN</sequence>
<reference evidence="3 4" key="1">
    <citation type="journal article" date="2016" name="Nat. Commun.">
        <title>Thousands of microbial genomes shed light on interconnected biogeochemical processes in an aquifer system.</title>
        <authorList>
            <person name="Anantharaman K."/>
            <person name="Brown C.T."/>
            <person name="Hug L.A."/>
            <person name="Sharon I."/>
            <person name="Castelle C.J."/>
            <person name="Probst A.J."/>
            <person name="Thomas B.C."/>
            <person name="Singh A."/>
            <person name="Wilkins M.J."/>
            <person name="Karaoz U."/>
            <person name="Brodie E.L."/>
            <person name="Williams K.H."/>
            <person name="Hubbard S.S."/>
            <person name="Banfield J.F."/>
        </authorList>
    </citation>
    <scope>NUCLEOTIDE SEQUENCE [LARGE SCALE GENOMIC DNA]</scope>
</reference>
<keyword evidence="1" id="KW-1133">Transmembrane helix</keyword>
<evidence type="ECO:0000256" key="1">
    <source>
        <dbReference type="SAM" id="Phobius"/>
    </source>
</evidence>
<accession>A0A1F5EUK7</accession>
<keyword evidence="1" id="KW-0812">Transmembrane</keyword>
<dbReference type="Pfam" id="PF04294">
    <property type="entry name" value="VanW"/>
    <property type="match status" value="1"/>
</dbReference>
<evidence type="ECO:0000259" key="2">
    <source>
        <dbReference type="Pfam" id="PF12229"/>
    </source>
</evidence>
<evidence type="ECO:0000313" key="4">
    <source>
        <dbReference type="Proteomes" id="UP000177979"/>
    </source>
</evidence>
<feature type="transmembrane region" description="Helical" evidence="1">
    <location>
        <begin position="12"/>
        <end position="36"/>
    </location>
</feature>
<comment type="caution">
    <text evidence="3">The sequence shown here is derived from an EMBL/GenBank/DDBJ whole genome shotgun (WGS) entry which is preliminary data.</text>
</comment>